<reference evidence="2 4" key="2">
    <citation type="submission" date="2021-08" db="EMBL/GenBank/DDBJ databases">
        <title>Bactericidal Effect of Pseudomonas oryziphila sp. nov., a novel Pseudomonas Species Against Xanthomonas oryzae Reduces Disease Severity of Bacterial Leaf Streak of Rice.</title>
        <authorList>
            <person name="Yang R."/>
            <person name="Li S."/>
            <person name="Li Y."/>
            <person name="Yan Y."/>
            <person name="Fang Y."/>
            <person name="Zou L."/>
            <person name="Chen G."/>
        </authorList>
    </citation>
    <scope>NUCLEOTIDE SEQUENCE [LARGE SCALE GENOMIC DNA]</scope>
    <source>
        <strain evidence="2 4">DSM 17497</strain>
    </source>
</reference>
<evidence type="ECO:0000313" key="3">
    <source>
        <dbReference type="Proteomes" id="UP000541770"/>
    </source>
</evidence>
<reference evidence="1 3" key="1">
    <citation type="submission" date="2020-07" db="EMBL/GenBank/DDBJ databases">
        <title>Diversity of carbapenemase encoding genes among Pseudomonas putida group clinical isolates in a tertiary Brazilian hospital.</title>
        <authorList>
            <person name="Alberto-Lei F."/>
            <person name="Nodari C.S."/>
            <person name="Streling A.P."/>
            <person name="Paulino J.T."/>
            <person name="Bessa-Neto F.O."/>
            <person name="Cayo R."/>
            <person name="Gales A.C."/>
        </authorList>
    </citation>
    <scope>NUCLEOTIDE SEQUENCE [LARGE SCALE GENOMIC DNA]</scope>
    <source>
        <strain evidence="1 3">14802</strain>
    </source>
</reference>
<name>A0A7W2JW42_9PSED</name>
<organism evidence="1 3">
    <name type="scientific">Pseudomonas mosselii</name>
    <dbReference type="NCBI Taxonomy" id="78327"/>
    <lineage>
        <taxon>Bacteria</taxon>
        <taxon>Pseudomonadati</taxon>
        <taxon>Pseudomonadota</taxon>
        <taxon>Gammaproteobacteria</taxon>
        <taxon>Pseudomonadales</taxon>
        <taxon>Pseudomonadaceae</taxon>
        <taxon>Pseudomonas</taxon>
    </lineage>
</organism>
<dbReference type="Proteomes" id="UP000825591">
    <property type="component" value="Chromosome"/>
</dbReference>
<sequence>MSRYRLELVRSVNPQSLLDKLSDARALDFAEYRLLQDCADAKLDELMRRFEGQYELEQLRQASIRMAHLLQTSCLALRRLADNEADRSLAREALDWQLGYMRACLHRSLASLERSRMT</sequence>
<accession>A0A7W2JW42</accession>
<dbReference type="AlphaFoldDB" id="A0A7W2JW42"/>
<proteinExistence type="predicted"/>
<dbReference type="Proteomes" id="UP000541770">
    <property type="component" value="Unassembled WGS sequence"/>
</dbReference>
<evidence type="ECO:0000313" key="2">
    <source>
        <dbReference type="EMBL" id="QZP28439.1"/>
    </source>
</evidence>
<dbReference type="RefSeq" id="WP_028690480.1">
    <property type="nucleotide sequence ID" value="NZ_BQIL01000031.1"/>
</dbReference>
<keyword evidence="4" id="KW-1185">Reference proteome</keyword>
<protein>
    <submittedName>
        <fullName evidence="1">Uncharacterized protein</fullName>
    </submittedName>
</protein>
<dbReference type="EMBL" id="CP081966">
    <property type="protein sequence ID" value="QZP28439.1"/>
    <property type="molecule type" value="Genomic_DNA"/>
</dbReference>
<evidence type="ECO:0000313" key="1">
    <source>
        <dbReference type="EMBL" id="MBA6066249.1"/>
    </source>
</evidence>
<gene>
    <name evidence="1" type="ORF">H4C75_16025</name>
    <name evidence="2" type="ORF">K5H97_08890</name>
</gene>
<evidence type="ECO:0000313" key="4">
    <source>
        <dbReference type="Proteomes" id="UP000825591"/>
    </source>
</evidence>
<dbReference type="EMBL" id="JACGDE010000010">
    <property type="protein sequence ID" value="MBA6066249.1"/>
    <property type="molecule type" value="Genomic_DNA"/>
</dbReference>